<dbReference type="RefSeq" id="WP_027030936.1">
    <property type="nucleotide sequence ID" value="NZ_CP033367.1"/>
</dbReference>
<accession>A0A6M7WPV9</accession>
<dbReference type="EMBL" id="CP033367">
    <property type="protein sequence ID" value="QKD02004.1"/>
    <property type="molecule type" value="Genomic_DNA"/>
</dbReference>
<evidence type="ECO:0000313" key="1">
    <source>
        <dbReference type="EMBL" id="QKD02004.1"/>
    </source>
</evidence>
<proteinExistence type="predicted"/>
<organism evidence="1 2">
    <name type="scientific">Mesorhizobium loti R88b</name>
    <dbReference type="NCBI Taxonomy" id="935548"/>
    <lineage>
        <taxon>Bacteria</taxon>
        <taxon>Pseudomonadati</taxon>
        <taxon>Pseudomonadota</taxon>
        <taxon>Alphaproteobacteria</taxon>
        <taxon>Hyphomicrobiales</taxon>
        <taxon>Phyllobacteriaceae</taxon>
        <taxon>Mesorhizobium</taxon>
    </lineage>
</organism>
<name>A0A6M7WPV9_RHILI</name>
<dbReference type="AlphaFoldDB" id="A0A6M7WPV9"/>
<reference evidence="1 2" key="1">
    <citation type="submission" date="2018-10" db="EMBL/GenBank/DDBJ databases">
        <authorList>
            <person name="Perry B.J."/>
            <person name="Sullivan J.T."/>
            <person name="Murphy R.J.T."/>
            <person name="Ramsay J.P."/>
            <person name="Ronson C.W."/>
        </authorList>
    </citation>
    <scope>NUCLEOTIDE SEQUENCE [LARGE SCALE GENOMIC DNA]</scope>
    <source>
        <strain evidence="1 2">R88b</strain>
    </source>
</reference>
<protein>
    <submittedName>
        <fullName evidence="1">Uncharacterized protein</fullName>
    </submittedName>
</protein>
<gene>
    <name evidence="1" type="ORF">EB235_11230</name>
</gene>
<sequence>MDWNKRHRGYDMSAADWVALAPNELDSDAVGLWQIIPVGRHEFGLDGEDLATFTRTVLRTLLAKGAIPITGRDKTWVAEHKYGTGPEEIIETVAKVWLSKGMRDPDVRDVWFGTSAVLEE</sequence>
<dbReference type="Proteomes" id="UP000503017">
    <property type="component" value="Chromosome"/>
</dbReference>
<evidence type="ECO:0000313" key="2">
    <source>
        <dbReference type="Proteomes" id="UP000503017"/>
    </source>
</evidence>